<accession>A0A7V8RH23</accession>
<evidence type="ECO:0000256" key="2">
    <source>
        <dbReference type="ARBA" id="ARBA00009347"/>
    </source>
</evidence>
<comment type="cofactor">
    <cofactor evidence="1 6">
        <name>FAD</name>
        <dbReference type="ChEBI" id="CHEBI:57692"/>
    </cofactor>
</comment>
<evidence type="ECO:0000256" key="1">
    <source>
        <dbReference type="ARBA" id="ARBA00001974"/>
    </source>
</evidence>
<evidence type="ECO:0000256" key="5">
    <source>
        <dbReference type="ARBA" id="ARBA00023002"/>
    </source>
</evidence>
<dbReference type="GO" id="GO:0003995">
    <property type="term" value="F:acyl-CoA dehydrogenase activity"/>
    <property type="evidence" value="ECO:0007669"/>
    <property type="project" value="TreeGrafter"/>
</dbReference>
<keyword evidence="5 6" id="KW-0560">Oxidoreductase</keyword>
<dbReference type="Gene3D" id="1.20.140.10">
    <property type="entry name" value="Butyryl-CoA Dehydrogenase, subunit A, domain 3"/>
    <property type="match status" value="1"/>
</dbReference>
<proteinExistence type="inferred from homology"/>
<feature type="domain" description="Acyl-CoA dehydrogenase/oxidase C-terminal" evidence="7">
    <location>
        <begin position="218"/>
        <end position="345"/>
    </location>
</feature>
<keyword evidence="4 6" id="KW-0274">FAD</keyword>
<organism evidence="10 11">
    <name type="scientific">Sphingomonas ursincola</name>
    <dbReference type="NCBI Taxonomy" id="56361"/>
    <lineage>
        <taxon>Bacteria</taxon>
        <taxon>Pseudomonadati</taxon>
        <taxon>Pseudomonadota</taxon>
        <taxon>Alphaproteobacteria</taxon>
        <taxon>Sphingomonadales</taxon>
        <taxon>Sphingomonadaceae</taxon>
        <taxon>Sphingomonas</taxon>
    </lineage>
</organism>
<dbReference type="InterPro" id="IPR009075">
    <property type="entry name" value="AcylCo_DH/oxidase_C"/>
</dbReference>
<dbReference type="Pfam" id="PF00441">
    <property type="entry name" value="Acyl-CoA_dh_1"/>
    <property type="match status" value="1"/>
</dbReference>
<evidence type="ECO:0000313" key="11">
    <source>
        <dbReference type="Proteomes" id="UP000589292"/>
    </source>
</evidence>
<dbReference type="Gene3D" id="1.10.540.10">
    <property type="entry name" value="Acyl-CoA dehydrogenase/oxidase, N-terminal domain"/>
    <property type="match status" value="1"/>
</dbReference>
<dbReference type="PANTHER" id="PTHR43884:SF20">
    <property type="entry name" value="ACYL-COA DEHYDROGENASE FADE28"/>
    <property type="match status" value="1"/>
</dbReference>
<protein>
    <submittedName>
        <fullName evidence="10">Acyl-CoA dehydrogenase</fullName>
    </submittedName>
</protein>
<dbReference type="AlphaFoldDB" id="A0A7V8RH23"/>
<dbReference type="EMBL" id="VDES01000004">
    <property type="protein sequence ID" value="MBA1376110.1"/>
    <property type="molecule type" value="Genomic_DNA"/>
</dbReference>
<comment type="similarity">
    <text evidence="2 6">Belongs to the acyl-CoA dehydrogenase family.</text>
</comment>
<dbReference type="SUPFAM" id="SSF47203">
    <property type="entry name" value="Acyl-CoA dehydrogenase C-terminal domain-like"/>
    <property type="match status" value="1"/>
</dbReference>
<reference evidence="10 11" key="1">
    <citation type="journal article" date="1994" name="Int. J. Syst. Bacteriol.">
        <title>Phylogenetic positions of novel aerobic, bacteriochlorophyll a-containing bacteria and description of Roseococcus thiosulfatophilus gen. nov., sp. nov., Erythromicrobium ramosum gen. nov., sp. nov., and Erythrobacter litoralis sp. nov.</title>
        <authorList>
            <person name="Yurkov V."/>
            <person name="Stackebrandt E."/>
            <person name="Holmes A."/>
            <person name="Fuerst J.A."/>
            <person name="Hugenholtz P."/>
            <person name="Golecki J."/>
            <person name="Gad'on N."/>
            <person name="Gorlenko V.M."/>
            <person name="Kompantseva E.I."/>
            <person name="Drews G."/>
        </authorList>
    </citation>
    <scope>NUCLEOTIDE SEQUENCE [LARGE SCALE GENOMIC DNA]</scope>
    <source>
        <strain evidence="10 11">KR-99</strain>
    </source>
</reference>
<comment type="caution">
    <text evidence="10">The sequence shown here is derived from an EMBL/GenBank/DDBJ whole genome shotgun (WGS) entry which is preliminary data.</text>
</comment>
<dbReference type="SUPFAM" id="SSF56645">
    <property type="entry name" value="Acyl-CoA dehydrogenase NM domain-like"/>
    <property type="match status" value="1"/>
</dbReference>
<dbReference type="Gene3D" id="2.40.110.10">
    <property type="entry name" value="Butyryl-CoA Dehydrogenase, subunit A, domain 2"/>
    <property type="match status" value="1"/>
</dbReference>
<dbReference type="InterPro" id="IPR009100">
    <property type="entry name" value="AcylCoA_DH/oxidase_NM_dom_sf"/>
</dbReference>
<dbReference type="InterPro" id="IPR013786">
    <property type="entry name" value="AcylCoA_DH/ox_N"/>
</dbReference>
<dbReference type="Proteomes" id="UP000589292">
    <property type="component" value="Unassembled WGS sequence"/>
</dbReference>
<dbReference type="Pfam" id="PF02771">
    <property type="entry name" value="Acyl-CoA_dh_N"/>
    <property type="match status" value="1"/>
</dbReference>
<evidence type="ECO:0000256" key="6">
    <source>
        <dbReference type="RuleBase" id="RU362125"/>
    </source>
</evidence>
<sequence length="363" mass="38264">MNFDYDESQLLYRASVERFLESSDIAARKAQRAAPGGIDRARWQAMAELGLAAMALAEDKGGLGSSLLDLVAVGESFGQRISSDNWLENAVLPMLLAGSGLAQGHALNDALASGEAIAALALFEPEGRHATLPRSTTAKANAGGFVLQGEKTFVLGGMAADWLLVSAATESGPALFLVAADAPGLHRRSYRVVDGNEAAEVRLLGCEVPAEARLALDWEEVEAALATARLVAAAEMAGLAQRLFDDTLNYVRQREQFGQPIGRFQAIQHRMVEAYARVDQARSALIAAVTSGAPQDIAGMKAVVAEAALAIGREAVQLHGGMGTTDELEIGHAHKRVLLLSQWLGDPASGLDAYAQVAIRDAA</sequence>
<dbReference type="InterPro" id="IPR036250">
    <property type="entry name" value="AcylCo_DH-like_C"/>
</dbReference>
<dbReference type="InterPro" id="IPR037069">
    <property type="entry name" value="AcylCoA_DH/ox_N_sf"/>
</dbReference>
<dbReference type="Pfam" id="PF02770">
    <property type="entry name" value="Acyl-CoA_dh_M"/>
    <property type="match status" value="1"/>
</dbReference>
<dbReference type="InterPro" id="IPR006091">
    <property type="entry name" value="Acyl-CoA_Oxase/DH_mid-dom"/>
</dbReference>
<dbReference type="GO" id="GO:0050660">
    <property type="term" value="F:flavin adenine dinucleotide binding"/>
    <property type="evidence" value="ECO:0007669"/>
    <property type="project" value="InterPro"/>
</dbReference>
<evidence type="ECO:0000313" key="10">
    <source>
        <dbReference type="EMBL" id="MBA1376110.1"/>
    </source>
</evidence>
<evidence type="ECO:0000259" key="8">
    <source>
        <dbReference type="Pfam" id="PF02770"/>
    </source>
</evidence>
<keyword evidence="11" id="KW-1185">Reference proteome</keyword>
<feature type="domain" description="Acyl-CoA oxidase/dehydrogenase middle" evidence="8">
    <location>
        <begin position="124"/>
        <end position="199"/>
    </location>
</feature>
<evidence type="ECO:0000259" key="7">
    <source>
        <dbReference type="Pfam" id="PF00441"/>
    </source>
</evidence>
<feature type="domain" description="Acyl-CoA dehydrogenase/oxidase N-terminal" evidence="9">
    <location>
        <begin position="7"/>
        <end position="80"/>
    </location>
</feature>
<evidence type="ECO:0000256" key="3">
    <source>
        <dbReference type="ARBA" id="ARBA00022630"/>
    </source>
</evidence>
<gene>
    <name evidence="10" type="ORF">FG486_17340</name>
</gene>
<keyword evidence="3 6" id="KW-0285">Flavoprotein</keyword>
<dbReference type="InterPro" id="IPR046373">
    <property type="entry name" value="Acyl-CoA_Oxase/DH_mid-dom_sf"/>
</dbReference>
<dbReference type="CDD" id="cd00567">
    <property type="entry name" value="ACAD"/>
    <property type="match status" value="1"/>
</dbReference>
<dbReference type="RefSeq" id="WP_181268499.1">
    <property type="nucleotide sequence ID" value="NZ_BAAAGB010000002.1"/>
</dbReference>
<evidence type="ECO:0000259" key="9">
    <source>
        <dbReference type="Pfam" id="PF02771"/>
    </source>
</evidence>
<dbReference type="PANTHER" id="PTHR43884">
    <property type="entry name" value="ACYL-COA DEHYDROGENASE"/>
    <property type="match status" value="1"/>
</dbReference>
<evidence type="ECO:0000256" key="4">
    <source>
        <dbReference type="ARBA" id="ARBA00022827"/>
    </source>
</evidence>
<name>A0A7V8RH23_9SPHN</name>